<dbReference type="EMBL" id="KX774321">
    <property type="protein sequence ID" value="AOZ63731.1"/>
    <property type="molecule type" value="Genomic_DNA"/>
</dbReference>
<dbReference type="Proteomes" id="UP000224902">
    <property type="component" value="Segment"/>
</dbReference>
<proteinExistence type="predicted"/>
<sequence length="58" mass="6733">MHVYYAEWNSTVNEWFGYTPNMPSVKCFHVSAATALQNIKTVHEWYLGEPDVNELLSI</sequence>
<accession>A0A1I9SAC5</accession>
<protein>
    <submittedName>
        <fullName evidence="1">Uncharacterized protein</fullName>
    </submittedName>
</protein>
<gene>
    <name evidence="1" type="ORF">SEA_WEASELS2_151</name>
</gene>
<evidence type="ECO:0000313" key="1">
    <source>
        <dbReference type="EMBL" id="AOZ63731.1"/>
    </source>
</evidence>
<evidence type="ECO:0000313" key="2">
    <source>
        <dbReference type="Proteomes" id="UP000224902"/>
    </source>
</evidence>
<organism evidence="1 2">
    <name type="scientific">Rhodococcus phage Weasels2</name>
    <dbReference type="NCBI Taxonomy" id="1897437"/>
    <lineage>
        <taxon>Viruses</taxon>
        <taxon>Duplodnaviria</taxon>
        <taxon>Heunggongvirae</taxon>
        <taxon>Uroviricota</taxon>
        <taxon>Caudoviricetes</taxon>
        <taxon>Weaselvirus</taxon>
        <taxon>Weaselvirus weasel</taxon>
    </lineage>
</organism>
<reference evidence="2" key="1">
    <citation type="submission" date="2016-08" db="EMBL/GenBank/DDBJ databases">
        <authorList>
            <person name="Seilhamer J.J."/>
        </authorList>
    </citation>
    <scope>NUCLEOTIDE SEQUENCE [LARGE SCALE GENOMIC DNA]</scope>
</reference>
<keyword evidence="2" id="KW-1185">Reference proteome</keyword>
<name>A0A1I9SAC5_9CAUD</name>